<evidence type="ECO:0000313" key="2">
    <source>
        <dbReference type="Proteomes" id="UP001281614"/>
    </source>
</evidence>
<protein>
    <submittedName>
        <fullName evidence="1">Uncharacterized protein</fullName>
    </submittedName>
</protein>
<proteinExistence type="predicted"/>
<gene>
    <name evidence="1" type="ORF">CKAH01_04099</name>
</gene>
<organism evidence="1 2">
    <name type="scientific">Colletotrichum kahawae</name>
    <name type="common">Coffee berry disease fungus</name>
    <dbReference type="NCBI Taxonomy" id="34407"/>
    <lineage>
        <taxon>Eukaryota</taxon>
        <taxon>Fungi</taxon>
        <taxon>Dikarya</taxon>
        <taxon>Ascomycota</taxon>
        <taxon>Pezizomycotina</taxon>
        <taxon>Sordariomycetes</taxon>
        <taxon>Hypocreomycetidae</taxon>
        <taxon>Glomerellales</taxon>
        <taxon>Glomerellaceae</taxon>
        <taxon>Colletotrichum</taxon>
        <taxon>Colletotrichum gloeosporioides species complex</taxon>
    </lineage>
</organism>
<accession>A0AAD9YM70</accession>
<comment type="caution">
    <text evidence="1">The sequence shown here is derived from an EMBL/GenBank/DDBJ whole genome shotgun (WGS) entry which is preliminary data.</text>
</comment>
<dbReference type="EMBL" id="VYYT01000079">
    <property type="protein sequence ID" value="KAK2771524.1"/>
    <property type="molecule type" value="Genomic_DNA"/>
</dbReference>
<dbReference type="AlphaFoldDB" id="A0AAD9YM70"/>
<evidence type="ECO:0000313" key="1">
    <source>
        <dbReference type="EMBL" id="KAK2771524.1"/>
    </source>
</evidence>
<dbReference type="Proteomes" id="UP001281614">
    <property type="component" value="Unassembled WGS sequence"/>
</dbReference>
<keyword evidence="2" id="KW-1185">Reference proteome</keyword>
<reference evidence="1" key="1">
    <citation type="submission" date="2023-02" db="EMBL/GenBank/DDBJ databases">
        <title>Colletotrichum kahawae CIFC_Que2 genome sequencing and assembly.</title>
        <authorList>
            <person name="Baroncelli R."/>
        </authorList>
    </citation>
    <scope>NUCLEOTIDE SEQUENCE</scope>
    <source>
        <strain evidence="1">CIFC_Que2</strain>
    </source>
</reference>
<sequence>MRDDSSHPHIDSIPYITRCTEVSPTRARPGNTCQDETRPQTERDIQGVALPAAVSSILVSILICELKS</sequence>
<name>A0AAD9YM70_COLKA</name>